<evidence type="ECO:0000313" key="2">
    <source>
        <dbReference type="EMBL" id="AKJ27143.1"/>
    </source>
</evidence>
<sequence length="141" mass="14220">MLGAALPAAHAQPSAAPTRPAASAPATQPGGATYRSAFEGYRRYADEQVVPWKEANDHVGRIGGWRTYAAEAVGEQAGGGHAGHGGAPPSSGPTPPRAGTANAEKPLGQTEMTRPPKTAPKPSPAPAASRPEAPTGPAQHH</sequence>
<dbReference type="EMBL" id="CP011371">
    <property type="protein sequence ID" value="AKJ27143.1"/>
    <property type="molecule type" value="Genomic_DNA"/>
</dbReference>
<proteinExistence type="predicted"/>
<feature type="compositionally biased region" description="Low complexity" evidence="1">
    <location>
        <begin position="1"/>
        <end position="29"/>
    </location>
</feature>
<feature type="region of interest" description="Disordered" evidence="1">
    <location>
        <begin position="1"/>
        <end position="32"/>
    </location>
</feature>
<evidence type="ECO:0000313" key="3">
    <source>
        <dbReference type="Proteomes" id="UP000035352"/>
    </source>
</evidence>
<dbReference type="STRING" id="413882.AAW51_0452"/>
<evidence type="ECO:0000256" key="1">
    <source>
        <dbReference type="SAM" id="MobiDB-lite"/>
    </source>
</evidence>
<accession>A0A0G3BGM9</accession>
<feature type="compositionally biased region" description="Gly residues" evidence="1">
    <location>
        <begin position="76"/>
        <end position="86"/>
    </location>
</feature>
<keyword evidence="3" id="KW-1185">Reference proteome</keyword>
<dbReference type="KEGG" id="pbh:AAW51_0452"/>
<organism evidence="2 3">
    <name type="scientific">Caldimonas brevitalea</name>
    <dbReference type="NCBI Taxonomy" id="413882"/>
    <lineage>
        <taxon>Bacteria</taxon>
        <taxon>Pseudomonadati</taxon>
        <taxon>Pseudomonadota</taxon>
        <taxon>Betaproteobacteria</taxon>
        <taxon>Burkholderiales</taxon>
        <taxon>Sphaerotilaceae</taxon>
        <taxon>Caldimonas</taxon>
    </lineage>
</organism>
<protein>
    <submittedName>
        <fullName evidence="2">Uncharacterized protein</fullName>
    </submittedName>
</protein>
<gene>
    <name evidence="2" type="ORF">AAW51_0452</name>
</gene>
<feature type="region of interest" description="Disordered" evidence="1">
    <location>
        <begin position="73"/>
        <end position="141"/>
    </location>
</feature>
<reference evidence="2 3" key="1">
    <citation type="submission" date="2015-05" db="EMBL/GenBank/DDBJ databases">
        <authorList>
            <person name="Tang B."/>
            <person name="Yu Y."/>
        </authorList>
    </citation>
    <scope>NUCLEOTIDE SEQUENCE [LARGE SCALE GENOMIC DNA]</scope>
    <source>
        <strain evidence="2 3">DSM 7029</strain>
    </source>
</reference>
<dbReference type="Proteomes" id="UP000035352">
    <property type="component" value="Chromosome"/>
</dbReference>
<name>A0A0G3BGM9_9BURK</name>
<dbReference type="AlphaFoldDB" id="A0A0G3BGM9"/>